<feature type="signal peptide" evidence="1">
    <location>
        <begin position="1"/>
        <end position="34"/>
    </location>
</feature>
<dbReference type="InterPro" id="IPR000801">
    <property type="entry name" value="Esterase-like"/>
</dbReference>
<evidence type="ECO:0000313" key="3">
    <source>
        <dbReference type="Proteomes" id="UP000596145"/>
    </source>
</evidence>
<dbReference type="RefSeq" id="WP_040428959.1">
    <property type="nucleotide sequence ID" value="NZ_CP066007.1"/>
</dbReference>
<name>A0A7T4EFQ6_9CORY</name>
<evidence type="ECO:0000313" key="2">
    <source>
        <dbReference type="EMBL" id="QQB46555.1"/>
    </source>
</evidence>
<gene>
    <name evidence="2" type="ORF">I6I10_00940</name>
</gene>
<dbReference type="OrthoDB" id="4510758at2"/>
<sequence length="438" mass="47777">MSHLRSASSRARRFAASTIAVATMVAGLPAIATAQEAAVATANTTDPADVAATPAAETTENSDGLATLTKENNDGEALQKWRSRIGGEKRGILKDEKGEPIKDANGNPKMGYVYRENSAGEKFYVYNTGSNDPQVSVYQATSPSMNGRSIPLVVIHAKDPGRPTLYVLNGGDGGEGSANWIMQTKMIDFYKDKNINVVVPMEGKFSYYSDWVNEKKNLGGKQMWETFLTKELPPVIEKELQANDKRAITGMSMSATTVLLYAQHHPGFYDAIGSFSGCAQTNDSMGRIAIDLTLERASSNVNEMWGNGEAFQPGFLDKPVDNYLQYNDALVNAEKLRGQTMYISNASGLSGRWDYWSSPRTKGNSAAMAEVEVVGGVIEGATNFCTHQLKAKLDKAGIPAEWNFRPTGTHQWGYWEDDMHLSWPTLAKGLGIENELNS</sequence>
<accession>A0A7T4EFQ6</accession>
<dbReference type="PANTHER" id="PTHR48098:SF1">
    <property type="entry name" value="DIACYLGLYCEROL ACYLTRANSFERASE_MYCOLYLTRANSFERASE AG85A"/>
    <property type="match status" value="1"/>
</dbReference>
<dbReference type="SUPFAM" id="SSF53474">
    <property type="entry name" value="alpha/beta-Hydrolases"/>
    <property type="match status" value="1"/>
</dbReference>
<keyword evidence="1" id="KW-0732">Signal</keyword>
<dbReference type="Gene3D" id="3.40.50.1820">
    <property type="entry name" value="alpha/beta hydrolase"/>
    <property type="match status" value="1"/>
</dbReference>
<dbReference type="GeneID" id="92759128"/>
<dbReference type="EMBL" id="CP066007">
    <property type="protein sequence ID" value="QQB46555.1"/>
    <property type="molecule type" value="Genomic_DNA"/>
</dbReference>
<dbReference type="Pfam" id="PF00756">
    <property type="entry name" value="Esterase"/>
    <property type="match status" value="1"/>
</dbReference>
<protein>
    <submittedName>
        <fullName evidence="2">Esterase family protein</fullName>
    </submittedName>
</protein>
<dbReference type="InterPro" id="IPR050583">
    <property type="entry name" value="Mycobacterial_A85_antigen"/>
</dbReference>
<dbReference type="InterPro" id="IPR029058">
    <property type="entry name" value="AB_hydrolase_fold"/>
</dbReference>
<dbReference type="AlphaFoldDB" id="A0A7T4EFQ6"/>
<organism evidence="2 3">
    <name type="scientific">Corynebacterium glucuronolyticum</name>
    <dbReference type="NCBI Taxonomy" id="39791"/>
    <lineage>
        <taxon>Bacteria</taxon>
        <taxon>Bacillati</taxon>
        <taxon>Actinomycetota</taxon>
        <taxon>Actinomycetes</taxon>
        <taxon>Mycobacteriales</taxon>
        <taxon>Corynebacteriaceae</taxon>
        <taxon>Corynebacterium</taxon>
    </lineage>
</organism>
<evidence type="ECO:0000256" key="1">
    <source>
        <dbReference type="SAM" id="SignalP"/>
    </source>
</evidence>
<feature type="chain" id="PRO_5039261745" evidence="1">
    <location>
        <begin position="35"/>
        <end position="438"/>
    </location>
</feature>
<dbReference type="GO" id="GO:0016747">
    <property type="term" value="F:acyltransferase activity, transferring groups other than amino-acyl groups"/>
    <property type="evidence" value="ECO:0007669"/>
    <property type="project" value="TreeGrafter"/>
</dbReference>
<proteinExistence type="predicted"/>
<dbReference type="PANTHER" id="PTHR48098">
    <property type="entry name" value="ENTEROCHELIN ESTERASE-RELATED"/>
    <property type="match status" value="1"/>
</dbReference>
<reference evidence="2 3" key="1">
    <citation type="submission" date="2020-12" db="EMBL/GenBank/DDBJ databases">
        <title>FDA dAtabase for Regulatory Grade micrObial Sequences (FDA-ARGOS): Supporting development and validation of Infectious Disease Dx tests.</title>
        <authorList>
            <person name="Sproer C."/>
            <person name="Gronow S."/>
            <person name="Severitt S."/>
            <person name="Schroder I."/>
            <person name="Tallon L."/>
            <person name="Sadzewicz L."/>
            <person name="Zhao X."/>
            <person name="Boylan J."/>
            <person name="Ott S."/>
            <person name="Bowen H."/>
            <person name="Vavikolanu K."/>
            <person name="Mehta A."/>
            <person name="Aluvathingal J."/>
            <person name="Nadendla S."/>
            <person name="Lowell S."/>
            <person name="Myers T."/>
            <person name="Yan Y."/>
            <person name="Sichtig H."/>
        </authorList>
    </citation>
    <scope>NUCLEOTIDE SEQUENCE [LARGE SCALE GENOMIC DNA]</scope>
    <source>
        <strain evidence="2 3">FDAARGOS_1053</strain>
    </source>
</reference>
<dbReference type="Proteomes" id="UP000596145">
    <property type="component" value="Chromosome"/>
</dbReference>